<dbReference type="PROSITE" id="PS51723">
    <property type="entry name" value="PEPTIDASE_M60"/>
    <property type="match status" value="1"/>
</dbReference>
<dbReference type="SMART" id="SM01276">
    <property type="entry name" value="M60-like"/>
    <property type="match status" value="1"/>
</dbReference>
<dbReference type="EMBL" id="NIRI02000051">
    <property type="protein sequence ID" value="KAG5446842.1"/>
    <property type="molecule type" value="Genomic_DNA"/>
</dbReference>
<dbReference type="Gene3D" id="3.40.390.80">
    <property type="entry name" value="Peptidase M60, enhancin-like domain 2"/>
    <property type="match status" value="1"/>
</dbReference>
<protein>
    <submittedName>
        <fullName evidence="1">TRPM8 channel-associated factor</fullName>
    </submittedName>
</protein>
<evidence type="ECO:0000313" key="2">
    <source>
        <dbReference type="Proteomes" id="UP000286415"/>
    </source>
</evidence>
<dbReference type="InterPro" id="IPR042279">
    <property type="entry name" value="Pep_M60_3"/>
</dbReference>
<dbReference type="InterPro" id="IPR031161">
    <property type="entry name" value="Peptidase_M60_dom"/>
</dbReference>
<organism evidence="1 2">
    <name type="scientific">Clonorchis sinensis</name>
    <name type="common">Chinese liver fluke</name>
    <dbReference type="NCBI Taxonomy" id="79923"/>
    <lineage>
        <taxon>Eukaryota</taxon>
        <taxon>Metazoa</taxon>
        <taxon>Spiralia</taxon>
        <taxon>Lophotrochozoa</taxon>
        <taxon>Platyhelminthes</taxon>
        <taxon>Trematoda</taxon>
        <taxon>Digenea</taxon>
        <taxon>Opisthorchiida</taxon>
        <taxon>Opisthorchiata</taxon>
        <taxon>Opisthorchiidae</taxon>
        <taxon>Clonorchis</taxon>
    </lineage>
</organism>
<dbReference type="InterPro" id="IPR035423">
    <property type="entry name" value="M60-like_N"/>
</dbReference>
<comment type="caution">
    <text evidence="1">The sequence shown here is derived from an EMBL/GenBank/DDBJ whole genome shotgun (WGS) entry which is preliminary data.</text>
</comment>
<dbReference type="OrthoDB" id="10260387at2759"/>
<proteinExistence type="predicted"/>
<dbReference type="Pfam" id="PF13402">
    <property type="entry name" value="Peptidase_M60"/>
    <property type="match status" value="1"/>
</dbReference>
<accession>A0A3R7GA15</accession>
<dbReference type="AlphaFoldDB" id="A0A3R7GA15"/>
<dbReference type="InterPro" id="IPR051244">
    <property type="entry name" value="TCAF"/>
</dbReference>
<dbReference type="PANTHER" id="PTHR15730:SF5">
    <property type="entry name" value="SI:CH211-210B2.2-RELATED"/>
    <property type="match status" value="1"/>
</dbReference>
<name>A0A3R7GA15_CLOSI</name>
<dbReference type="Pfam" id="PF17291">
    <property type="entry name" value="M60-like_N"/>
    <property type="match status" value="1"/>
</dbReference>
<gene>
    <name evidence="1" type="ORF">CSKR_105846</name>
</gene>
<keyword evidence="2" id="KW-1185">Reference proteome</keyword>
<reference evidence="1 2" key="1">
    <citation type="journal article" date="2018" name="Biotechnol. Adv.">
        <title>Improved genomic resources and new bioinformatic workflow for the carcinogenic parasite Clonorchis sinensis: Biotechnological implications.</title>
        <authorList>
            <person name="Wang D."/>
            <person name="Korhonen P.K."/>
            <person name="Gasser R.B."/>
            <person name="Young N.D."/>
        </authorList>
    </citation>
    <scope>NUCLEOTIDE SEQUENCE [LARGE SCALE GENOMIC DNA]</scope>
    <source>
        <strain evidence="1">Cs-k2</strain>
    </source>
</reference>
<dbReference type="Proteomes" id="UP000286415">
    <property type="component" value="Unassembled WGS sequence"/>
</dbReference>
<dbReference type="InParanoid" id="A0A3R7GA15"/>
<dbReference type="Gene3D" id="1.10.390.30">
    <property type="entry name" value="Peptidase M60, enhancin-like domain 3"/>
    <property type="match status" value="1"/>
</dbReference>
<sequence length="888" mass="101208">MLPVILLSLCCQVLAEDVLENVALGKRPAGEGRWLDYLTNGDLKQPFAPALIEFPYYYVDLGAVYNLTSINLHVQDVWSFGNQGINQSFDVHTYGDYVPPCYFRQRYPWDILAKGIMFTRKGEEIILHPKKPVQLIIIGRENPNSPAPIQPIIMSEVQAFGTLLHEALAPQMPPEEPIPESCYVETRRAIAGTQKVLFVQPIWMEWRPRVDHKDVVLGIVQDRPVAMAVKRQNARIVVIFGIQVIDQLPNATKYDEWRHSLKQWLTNGKHNNAEFVRVESAYKPGDIILMKRTDKFDVEKVYSQLTSGENSAVVGFIHGDGEDNLRQLLARLEIEYVRNGIWTHEQDIDLQSMIPTVRFTPLAYELHRYVKSWTLFRTKRIDDAWSWEEWRKPEVQKEIQLMVQRFDPYMRHIAPCVICPYKKDPHTDNAVYNYNVILLRQTGKTCTTLPGLYYNSLDVAPTMSPTNITATIHAPFHSGFIPTSAYAKPGEGFSWTVLENSHPNFHDQHIRINCQTDGIEHHGSWVRTPVVSTRIPLSAQGQTCSPHGGPIFLQLPAGVNVTIRFENVYKHPYVDLRDPKSIERFPQEVEKNRGVLWTVVNGENMVTALLTGDVIKFNATSAVLGGDYMDKLIKTIHNYRGTDYTKAGQMVFACDVQIWAGYGHAGYPMMGFPSWSHMYCDWNDISTSGGSYYFVHEIGHNLQIGAATLLHGGETTNEVYLIYSGQELFGKLGHGADRDVGKWQHTTYNGVGLGYYTYLHVLFGYGLIGNVFTSALRNSDVLHAEEVKAQYWLQQVCNETGYNLLPFHELWNFPVTEETRSICDPLPCFFPEDEFTAKAPDKVSKILTAYGKECIRHNPKQVVFRGDLWRGVDVRGPQFVFLHDDEEC</sequence>
<dbReference type="PANTHER" id="PTHR15730">
    <property type="entry name" value="EXPERIMENTAL AUTOIMMUNE PROSTATITIS ANTIGEN 2-RELATED"/>
    <property type="match status" value="1"/>
</dbReference>
<evidence type="ECO:0000313" key="1">
    <source>
        <dbReference type="EMBL" id="KAG5446842.1"/>
    </source>
</evidence>
<reference evidence="1 2" key="2">
    <citation type="journal article" date="2021" name="Genomics">
        <title>High-quality reference genome for Clonorchis sinensis.</title>
        <authorList>
            <person name="Young N.D."/>
            <person name="Stroehlein A.J."/>
            <person name="Kinkar L."/>
            <person name="Wang T."/>
            <person name="Sohn W.M."/>
            <person name="Chang B.C.H."/>
            <person name="Kaur P."/>
            <person name="Weisz D."/>
            <person name="Dudchenko O."/>
            <person name="Aiden E.L."/>
            <person name="Korhonen P.K."/>
            <person name="Gasser R.B."/>
        </authorList>
    </citation>
    <scope>NUCLEOTIDE SEQUENCE [LARGE SCALE GENOMIC DNA]</scope>
    <source>
        <strain evidence="1">Cs-k2</strain>
    </source>
</reference>